<evidence type="ECO:0000256" key="8">
    <source>
        <dbReference type="ARBA" id="ARBA00023242"/>
    </source>
</evidence>
<feature type="region of interest" description="Disordered" evidence="10">
    <location>
        <begin position="852"/>
        <end position="887"/>
    </location>
</feature>
<feature type="region of interest" description="Disordered" evidence="10">
    <location>
        <begin position="1096"/>
        <end position="1115"/>
    </location>
</feature>
<feature type="compositionally biased region" description="Low complexity" evidence="10">
    <location>
        <begin position="506"/>
        <end position="515"/>
    </location>
</feature>
<proteinExistence type="inferred from homology"/>
<dbReference type="GO" id="GO:0005681">
    <property type="term" value="C:spliceosomal complex"/>
    <property type="evidence" value="ECO:0007669"/>
    <property type="project" value="UniProtKB-KW"/>
</dbReference>
<dbReference type="InterPro" id="IPR009057">
    <property type="entry name" value="Homeodomain-like_sf"/>
</dbReference>
<dbReference type="PANTHER" id="PTHR45885:SF1">
    <property type="entry name" value="CELL DIVISION CYCLE 5-LIKE PROTEIN"/>
    <property type="match status" value="1"/>
</dbReference>
<evidence type="ECO:0000259" key="12">
    <source>
        <dbReference type="PROSITE" id="PS50090"/>
    </source>
</evidence>
<evidence type="ECO:0000256" key="4">
    <source>
        <dbReference type="ARBA" id="ARBA00022728"/>
    </source>
</evidence>
<evidence type="ECO:0000256" key="7">
    <source>
        <dbReference type="ARBA" id="ARBA00023187"/>
    </source>
</evidence>
<gene>
    <name evidence="14" type="ORF">TDIB3V08_LOCUS9670</name>
</gene>
<feature type="region of interest" description="Disordered" evidence="10">
    <location>
        <begin position="766"/>
        <end position="834"/>
    </location>
</feature>
<evidence type="ECO:0000256" key="11">
    <source>
        <dbReference type="SAM" id="SignalP"/>
    </source>
</evidence>
<feature type="domain" description="HTH myb-type" evidence="13">
    <location>
        <begin position="711"/>
        <end position="764"/>
    </location>
</feature>
<dbReference type="InterPro" id="IPR047242">
    <property type="entry name" value="CDC5L/Cef1"/>
</dbReference>
<dbReference type="GO" id="GO:0000981">
    <property type="term" value="F:DNA-binding transcription factor activity, RNA polymerase II-specific"/>
    <property type="evidence" value="ECO:0007669"/>
    <property type="project" value="TreeGrafter"/>
</dbReference>
<dbReference type="EMBL" id="OA570701">
    <property type="protein sequence ID" value="CAD7203501.1"/>
    <property type="molecule type" value="Genomic_DNA"/>
</dbReference>
<evidence type="ECO:0000256" key="2">
    <source>
        <dbReference type="ARBA" id="ARBA00010506"/>
    </source>
</evidence>
<feature type="region of interest" description="Disordered" evidence="10">
    <location>
        <begin position="1147"/>
        <end position="1217"/>
    </location>
</feature>
<feature type="region of interest" description="Disordered" evidence="10">
    <location>
        <begin position="901"/>
        <end position="954"/>
    </location>
</feature>
<dbReference type="Pfam" id="PF00249">
    <property type="entry name" value="Myb_DNA-binding"/>
    <property type="match status" value="1"/>
</dbReference>
<dbReference type="Gene3D" id="1.10.10.60">
    <property type="entry name" value="Homeodomain-like"/>
    <property type="match status" value="3"/>
</dbReference>
<reference evidence="14" key="1">
    <citation type="submission" date="2020-11" db="EMBL/GenBank/DDBJ databases">
        <authorList>
            <person name="Tran Van P."/>
        </authorList>
    </citation>
    <scope>NUCLEOTIDE SEQUENCE</scope>
</reference>
<dbReference type="InterPro" id="IPR047240">
    <property type="entry name" value="SANT_CDC5L_II"/>
</dbReference>
<feature type="compositionally biased region" description="Basic and acidic residues" evidence="10">
    <location>
        <begin position="766"/>
        <end position="783"/>
    </location>
</feature>
<comment type="subcellular location">
    <subcellularLocation>
        <location evidence="1">Nucleus</location>
    </subcellularLocation>
</comment>
<evidence type="ECO:0000256" key="3">
    <source>
        <dbReference type="ARBA" id="ARBA00022664"/>
    </source>
</evidence>
<evidence type="ECO:0000256" key="5">
    <source>
        <dbReference type="ARBA" id="ARBA00022737"/>
    </source>
</evidence>
<dbReference type="PROSITE" id="PS51294">
    <property type="entry name" value="HTH_MYB"/>
    <property type="match status" value="3"/>
</dbReference>
<dbReference type="SUPFAM" id="SSF46689">
    <property type="entry name" value="Homeodomain-like"/>
    <property type="match status" value="3"/>
</dbReference>
<keyword evidence="4" id="KW-0747">Spliceosome</keyword>
<dbReference type="GO" id="GO:0000398">
    <property type="term" value="P:mRNA splicing, via spliceosome"/>
    <property type="evidence" value="ECO:0007669"/>
    <property type="project" value="InterPro"/>
</dbReference>
<feature type="compositionally biased region" description="Basic and acidic residues" evidence="10">
    <location>
        <begin position="1163"/>
        <end position="1189"/>
    </location>
</feature>
<keyword evidence="8" id="KW-0539">Nucleus</keyword>
<dbReference type="CDD" id="cd11659">
    <property type="entry name" value="SANT_CDC5_II"/>
    <property type="match status" value="1"/>
</dbReference>
<feature type="domain" description="HTH myb-type" evidence="13">
    <location>
        <begin position="46"/>
        <end position="94"/>
    </location>
</feature>
<keyword evidence="6" id="KW-0238">DNA-binding</keyword>
<feature type="compositionally biased region" description="Polar residues" evidence="10">
    <location>
        <begin position="494"/>
        <end position="505"/>
    </location>
</feature>
<feature type="signal peptide" evidence="11">
    <location>
        <begin position="1"/>
        <end position="18"/>
    </location>
</feature>
<feature type="compositionally biased region" description="Basic and acidic residues" evidence="10">
    <location>
        <begin position="901"/>
        <end position="918"/>
    </location>
</feature>
<dbReference type="FunFam" id="1.10.10.60:FF:000091">
    <property type="entry name" value="CDC5 cell division cycle 5-like"/>
    <property type="match status" value="1"/>
</dbReference>
<evidence type="ECO:0000259" key="13">
    <source>
        <dbReference type="PROSITE" id="PS51294"/>
    </source>
</evidence>
<name>A0A7R8ZBJ7_TIMDO</name>
<feature type="region of interest" description="Disordered" evidence="10">
    <location>
        <begin position="289"/>
        <end position="308"/>
    </location>
</feature>
<dbReference type="SMART" id="SM00717">
    <property type="entry name" value="SANT"/>
    <property type="match status" value="3"/>
</dbReference>
<dbReference type="InterPro" id="IPR001005">
    <property type="entry name" value="SANT/Myb"/>
</dbReference>
<evidence type="ECO:0000256" key="10">
    <source>
        <dbReference type="SAM" id="MobiDB-lite"/>
    </source>
</evidence>
<feature type="domain" description="Myb-like" evidence="12">
    <location>
        <begin position="711"/>
        <end position="760"/>
    </location>
</feature>
<dbReference type="InterPro" id="IPR017930">
    <property type="entry name" value="Myb_dom"/>
</dbReference>
<dbReference type="PANTHER" id="PTHR45885">
    <property type="entry name" value="CELL DIVISION CYCLE 5-LIKE PROTEIN"/>
    <property type="match status" value="1"/>
</dbReference>
<protein>
    <recommendedName>
        <fullName evidence="15">Cell division cycle 5-like protein</fullName>
    </recommendedName>
</protein>
<dbReference type="PROSITE" id="PS50090">
    <property type="entry name" value="MYB_LIKE"/>
    <property type="match status" value="3"/>
</dbReference>
<dbReference type="GO" id="GO:0000974">
    <property type="term" value="C:Prp19 complex"/>
    <property type="evidence" value="ECO:0007669"/>
    <property type="project" value="InterPro"/>
</dbReference>
<feature type="region of interest" description="Disordered" evidence="10">
    <location>
        <begin position="494"/>
        <end position="535"/>
    </location>
</feature>
<dbReference type="GO" id="GO:0000977">
    <property type="term" value="F:RNA polymerase II transcription regulatory region sequence-specific DNA binding"/>
    <property type="evidence" value="ECO:0007669"/>
    <property type="project" value="TreeGrafter"/>
</dbReference>
<dbReference type="Pfam" id="PF13921">
    <property type="entry name" value="Myb_DNA-bind_6"/>
    <property type="match status" value="1"/>
</dbReference>
<keyword evidence="11" id="KW-0732">Signal</keyword>
<evidence type="ECO:0000256" key="1">
    <source>
        <dbReference type="ARBA" id="ARBA00004123"/>
    </source>
</evidence>
<dbReference type="Pfam" id="PF11831">
    <property type="entry name" value="Myb_Cef"/>
    <property type="match status" value="1"/>
</dbReference>
<evidence type="ECO:0008006" key="15">
    <source>
        <dbReference type="Google" id="ProtNLM"/>
    </source>
</evidence>
<keyword evidence="5" id="KW-0677">Repeat</keyword>
<keyword evidence="9" id="KW-0175">Coiled coil</keyword>
<evidence type="ECO:0000313" key="14">
    <source>
        <dbReference type="EMBL" id="CAD7203501.1"/>
    </source>
</evidence>
<sequence>MKMKDGCILNIFLYLVCTWPGFRFGSVQPPPRCSYLEVHHMAEPYKWTQEKDRKLIEMVEQFGDKSWSHIAKEFVGHTRSHVRQRWLTITKFQQNNPGVKDRLPISRNIFPKRPVLRSVKALEKTRNMVNLGRSNTVLSDEALIEVRDELGLAVRKRPGRKPGQKKALIPAEEGFIDFYRVAYQQPPGRRKGIYNREELLNEANCIKHFLEFFGAVLHIPTDESAIGADVWNEGYHNKQILEILRDGDIYDDSILIKMETHRKLKLRQEKKRLYSLRCKINQKKTLTNDNDNTDIDLENSPVQDSKPSQIVSQTNIYNDLDTILGISLPKKKCTFWLAEHVKNSGINIATGSATIVPSTSIQSATTRNKKASNIKLVESSPVDNVNVTQEKPTCSSVTVKQNNVSPKQMVPSASSLASKGKTLSSSSGFDASSSDFENVRQKVILRNKSQSHIIWSSQSRDVAFCLPPNQTSLIGCRTLLLCRRGLSKDIENFHSSQKEGTTQNESPLLDNSSDSSDLDHDGDTKQYPGKDQGRQNFEEASTLFKKRFTSLFLIPAIMSNRKPQCTDLFSNDETIDTFTDLILKNDDSESEESKGKMYHKYKGQKQYKKKSRASFKKSDKTCVVDSENTSINLSDSVHEQDCMKDVSPKKLKEKQEATHKETLNGSFGERLDEILKAAVMKYGKNQWSRIASLLHRKSAKQCKARWYEWLDPSIKKTEWSREEDEKLLHLAKLMPTQWRTIAPIIGRTAAQCLERYEYLLDQAQKKEEGEDAADDPRKLKPGEIDPNPETKPARPDPKDMDEDELEMLSEARARLANTQGKKAKRKAREKQLEEARRLAALQKRRELRAAGIELAPRKKKKRGVDYNAEVPFEKRPTPGFYDTSKEEIDPFAPDFARLRQQHLDGELRTEKEERERRKDKQKLKQRKENDIPVAMLNNQEPAKKRSKLVLPQPQISDQELEQVVKLGRASEAAREVASEGGQQPSDALLADYSLTPVGAARTPRTPAPTTDRILQEAQNMMALTHVDTPLKGGLNTPLHNSDFSGVTPQKEVVQTPNTVLATPFRSTRSDMRTPGSQSGFNTPGSQVALLTTARGQTPTPVRDKLSINPEEGLDTPQAFSHYQRQLKEQLRQGLSLLPSPRNDYEIVVPQEDENSDIPPETGRLMEDQADVDARRQQELRARREQELRSRSQPVQRDLPRPQDINMAVLRPPHTDPPLTELQKAEELIKSEMVTMLHYDAVYSPASAGDGKRPPRSQASELLKQEMEVVKQGMGHGDLSLESYTQVWEECLAQVLFLPGQNRYTRANLASKKDRLESLEKRLEQNRGHMTREAKRAAKMEKKLKILTGGYQSRAQALIKQLHALYEQIEQSQLELSTFQFLQKQELAAIPRRLESLTEDVTRQTDRERGLQKKFGELKSTLEVLQRL</sequence>
<feature type="coiled-coil region" evidence="9">
    <location>
        <begin position="1301"/>
        <end position="1374"/>
    </location>
</feature>
<keyword evidence="3" id="KW-0507">mRNA processing</keyword>
<feature type="domain" description="Myb-like" evidence="12">
    <location>
        <begin position="659"/>
        <end position="710"/>
    </location>
</feature>
<feature type="domain" description="HTH myb-type" evidence="13">
    <location>
        <begin position="672"/>
        <end position="710"/>
    </location>
</feature>
<evidence type="ECO:0000256" key="9">
    <source>
        <dbReference type="SAM" id="Coils"/>
    </source>
</evidence>
<dbReference type="CDD" id="cd00167">
    <property type="entry name" value="SANT"/>
    <property type="match status" value="2"/>
</dbReference>
<organism evidence="14">
    <name type="scientific">Timema douglasi</name>
    <name type="common">Walking stick</name>
    <dbReference type="NCBI Taxonomy" id="61478"/>
    <lineage>
        <taxon>Eukaryota</taxon>
        <taxon>Metazoa</taxon>
        <taxon>Ecdysozoa</taxon>
        <taxon>Arthropoda</taxon>
        <taxon>Hexapoda</taxon>
        <taxon>Insecta</taxon>
        <taxon>Pterygota</taxon>
        <taxon>Neoptera</taxon>
        <taxon>Polyneoptera</taxon>
        <taxon>Phasmatodea</taxon>
        <taxon>Timematodea</taxon>
        <taxon>Timematoidea</taxon>
        <taxon>Timematidae</taxon>
        <taxon>Timema</taxon>
    </lineage>
</organism>
<evidence type="ECO:0000256" key="6">
    <source>
        <dbReference type="ARBA" id="ARBA00023125"/>
    </source>
</evidence>
<feature type="chain" id="PRO_5030976703" description="Cell division cycle 5-like protein" evidence="11">
    <location>
        <begin position="19"/>
        <end position="1427"/>
    </location>
</feature>
<comment type="similarity">
    <text evidence="2">Belongs to the CEF1 family.</text>
</comment>
<accession>A0A7R8ZBJ7</accession>
<keyword evidence="7" id="KW-0508">mRNA splicing</keyword>
<dbReference type="InterPro" id="IPR021786">
    <property type="entry name" value="Cdc5p/Cef1_C"/>
</dbReference>
<feature type="domain" description="Myb-like" evidence="12">
    <location>
        <begin position="46"/>
        <end position="90"/>
    </location>
</feature>